<keyword evidence="8" id="KW-1185">Reference proteome</keyword>
<feature type="domain" description="HTH luxR-type" evidence="5">
    <location>
        <begin position="797"/>
        <end position="862"/>
    </location>
</feature>
<dbReference type="Pfam" id="PF07721">
    <property type="entry name" value="TPR_4"/>
    <property type="match status" value="1"/>
</dbReference>
<dbReference type="InterPro" id="IPR016032">
    <property type="entry name" value="Sig_transdc_resp-reg_C-effctor"/>
</dbReference>
<evidence type="ECO:0000313" key="8">
    <source>
        <dbReference type="Proteomes" id="UP001141950"/>
    </source>
</evidence>
<evidence type="ECO:0000259" key="5">
    <source>
        <dbReference type="PROSITE" id="PS50043"/>
    </source>
</evidence>
<evidence type="ECO:0000256" key="1">
    <source>
        <dbReference type="ARBA" id="ARBA00023015"/>
    </source>
</evidence>
<dbReference type="InterPro" id="IPR041617">
    <property type="entry name" value="TPR_MalT"/>
</dbReference>
<reference evidence="7" key="1">
    <citation type="submission" date="2022-08" db="EMBL/GenBank/DDBJ databases">
        <title>The genomic sequence of strain Paenibacillus sp. SCIV0701.</title>
        <authorList>
            <person name="Zhao H."/>
        </authorList>
    </citation>
    <scope>NUCLEOTIDE SEQUENCE</scope>
    <source>
        <strain evidence="7">SCIV0701</strain>
    </source>
</reference>
<dbReference type="InterPro" id="IPR011717">
    <property type="entry name" value="TPR-4"/>
</dbReference>
<evidence type="ECO:0000256" key="4">
    <source>
        <dbReference type="SAM" id="Coils"/>
    </source>
</evidence>
<dbReference type="EMBL" id="JANIPJ010000007">
    <property type="protein sequence ID" value="MCR2804565.1"/>
    <property type="molecule type" value="Genomic_DNA"/>
</dbReference>
<dbReference type="InterPro" id="IPR000792">
    <property type="entry name" value="Tscrpt_reg_LuxR_C"/>
</dbReference>
<dbReference type="PRINTS" id="PR00038">
    <property type="entry name" value="HTHLUXR"/>
</dbReference>
<dbReference type="GO" id="GO:0042802">
    <property type="term" value="F:identical protein binding"/>
    <property type="evidence" value="ECO:0007669"/>
    <property type="project" value="InterPro"/>
</dbReference>
<dbReference type="PANTHER" id="PTHR44688">
    <property type="entry name" value="DNA-BINDING TRANSCRIPTIONAL ACTIVATOR DEVR_DOSR"/>
    <property type="match status" value="1"/>
</dbReference>
<dbReference type="Pfam" id="PF00196">
    <property type="entry name" value="GerE"/>
    <property type="match status" value="1"/>
</dbReference>
<dbReference type="InterPro" id="IPR001875">
    <property type="entry name" value="DED_dom"/>
</dbReference>
<proteinExistence type="predicted"/>
<dbReference type="RefSeq" id="WP_257445679.1">
    <property type="nucleotide sequence ID" value="NZ_JANIPJ010000007.1"/>
</dbReference>
<evidence type="ECO:0000256" key="2">
    <source>
        <dbReference type="ARBA" id="ARBA00023125"/>
    </source>
</evidence>
<dbReference type="PROSITE" id="PS50168">
    <property type="entry name" value="DED"/>
    <property type="match status" value="1"/>
</dbReference>
<dbReference type="AlphaFoldDB" id="A0A9X2MQJ2"/>
<gene>
    <name evidence="7" type="ORF">NQZ67_11825</name>
</gene>
<protein>
    <submittedName>
        <fullName evidence="7">LuxR C-terminal-related transcriptional regulator</fullName>
    </submittedName>
</protein>
<dbReference type="InterPro" id="IPR059106">
    <property type="entry name" value="WHD_MalT"/>
</dbReference>
<evidence type="ECO:0000259" key="6">
    <source>
        <dbReference type="PROSITE" id="PS50168"/>
    </source>
</evidence>
<dbReference type="SUPFAM" id="SSF46894">
    <property type="entry name" value="C-terminal effector domain of the bipartite response regulators"/>
    <property type="match status" value="1"/>
</dbReference>
<dbReference type="InterPro" id="IPR036388">
    <property type="entry name" value="WH-like_DNA-bd_sf"/>
</dbReference>
<dbReference type="InterPro" id="IPR027417">
    <property type="entry name" value="P-loop_NTPase"/>
</dbReference>
<dbReference type="SUPFAM" id="SSF48452">
    <property type="entry name" value="TPR-like"/>
    <property type="match status" value="1"/>
</dbReference>
<accession>A0A9X2MQJ2</accession>
<dbReference type="GO" id="GO:0003677">
    <property type="term" value="F:DNA binding"/>
    <property type="evidence" value="ECO:0007669"/>
    <property type="project" value="UniProtKB-KW"/>
</dbReference>
<evidence type="ECO:0000313" key="7">
    <source>
        <dbReference type="EMBL" id="MCR2804565.1"/>
    </source>
</evidence>
<evidence type="ECO:0000256" key="3">
    <source>
        <dbReference type="ARBA" id="ARBA00023163"/>
    </source>
</evidence>
<name>A0A9X2MQJ2_9BACL</name>
<keyword evidence="2" id="KW-0238">DNA-binding</keyword>
<keyword evidence="4" id="KW-0175">Coiled coil</keyword>
<dbReference type="PROSITE" id="PS00622">
    <property type="entry name" value="HTH_LUXR_1"/>
    <property type="match status" value="1"/>
</dbReference>
<dbReference type="InterPro" id="IPR011990">
    <property type="entry name" value="TPR-like_helical_dom_sf"/>
</dbReference>
<organism evidence="7 8">
    <name type="scientific">Paenibacillus soyae</name>
    <dbReference type="NCBI Taxonomy" id="2969249"/>
    <lineage>
        <taxon>Bacteria</taxon>
        <taxon>Bacillati</taxon>
        <taxon>Bacillota</taxon>
        <taxon>Bacilli</taxon>
        <taxon>Bacillales</taxon>
        <taxon>Paenibacillaceae</taxon>
        <taxon>Paenibacillus</taxon>
    </lineage>
</organism>
<dbReference type="Proteomes" id="UP001141950">
    <property type="component" value="Unassembled WGS sequence"/>
</dbReference>
<feature type="domain" description="DED" evidence="6">
    <location>
        <begin position="367"/>
        <end position="438"/>
    </location>
</feature>
<dbReference type="SMART" id="SM00421">
    <property type="entry name" value="HTH_LUXR"/>
    <property type="match status" value="1"/>
</dbReference>
<dbReference type="Gene3D" id="1.10.10.10">
    <property type="entry name" value="Winged helix-like DNA-binding domain superfamily/Winged helix DNA-binding domain"/>
    <property type="match status" value="1"/>
</dbReference>
<dbReference type="GO" id="GO:0006355">
    <property type="term" value="P:regulation of DNA-templated transcription"/>
    <property type="evidence" value="ECO:0007669"/>
    <property type="project" value="InterPro"/>
</dbReference>
<dbReference type="SUPFAM" id="SSF52540">
    <property type="entry name" value="P-loop containing nucleoside triphosphate hydrolases"/>
    <property type="match status" value="1"/>
</dbReference>
<keyword evidence="1" id="KW-0805">Transcription regulation</keyword>
<feature type="coiled-coil region" evidence="4">
    <location>
        <begin position="423"/>
        <end position="450"/>
    </location>
</feature>
<dbReference type="CDD" id="cd06170">
    <property type="entry name" value="LuxR_C_like"/>
    <property type="match status" value="1"/>
</dbReference>
<sequence length="867" mass="97179">MTLTAPIISNAKITIPLLPSGLIDRPRLHRALESSLHNRVTPLCAPAGYGKTVSLAMWAQQAGHPCGWFAIDAMDNDEIRFWRYAARAAGKLLDAEAEERIAQLSGAMPTISILTFLDALLNELAGLKRHAALIFDDFHHIANERIHEHVAYFVDYMPEQLHLVLASRMALPFSARKRTGPQLPSDSFAYELSFTLEETSCYIRELTSLKLSNEQIARLQHRTEGWITGLQLAAASLRSGSAFDDLIASFKGDHRAIADYLFHEVVEQLPGELREFLLATAVLARMDAELCDALTQNEGSALLLESLHRSNLFLVAIDDQNGWFRYHPLFAEYISDRLKKSSLQQWKAMHARASEAMASRGFVTEAIEHAISAEEYAQLERLLQLQIPESMKNGEISSLLRWFDSFPDCREVAPELLLFHAFVLVLTGRLDRAEAMLKKLERIHSDMERDKTAETRCSELQSGILFVRSNLVFASGNVEGWFAFSEGILHRLAPENSAFYTFNYNISEPHVRRTAMGMNGVLSKETERMAMLFTSVLDSHGWEEALINLYVKLSLAEGYYEWNRLDDCRKLLRGIESAVFKRGLPGLLIPHRLAEARVHLALGKPQLAEQALEEAWEIANAEPMSVWREGLLAFQLKLRLQGGKLSLAKQAAEELGLSAADKPTFNKEYRYLAYVRLLGKLRKEHDAIRILERLRPQTEREGLLSSLAENSMLQAMFLYQLGHLDEAFPLLHEALAIGEANDYVRTFVDEGAPMKEMLERFRQSGGSGGGQKTIAEAYLDKLLGAFPAPKKPRKSPAAQLAEPLTRVEQELVRMLQLGASNKQIAEELNLSEGTVKVYLSNLYGKLGVSSRTQALLAAQKLGLISAT</sequence>
<comment type="caution">
    <text evidence="7">The sequence shown here is derived from an EMBL/GenBank/DDBJ whole genome shotgun (WGS) entry which is preliminary data.</text>
</comment>
<dbReference type="PROSITE" id="PS50043">
    <property type="entry name" value="HTH_LUXR_2"/>
    <property type="match status" value="1"/>
</dbReference>
<dbReference type="Gene3D" id="1.25.40.10">
    <property type="entry name" value="Tetratricopeptide repeat domain"/>
    <property type="match status" value="1"/>
</dbReference>
<keyword evidence="3" id="KW-0804">Transcription</keyword>
<dbReference type="Pfam" id="PF17874">
    <property type="entry name" value="TPR_MalT"/>
    <property type="match status" value="1"/>
</dbReference>
<dbReference type="PANTHER" id="PTHR44688:SF16">
    <property type="entry name" value="DNA-BINDING TRANSCRIPTIONAL ACTIVATOR DEVR_DOSR"/>
    <property type="match status" value="1"/>
</dbReference>
<dbReference type="Pfam" id="PF25873">
    <property type="entry name" value="WHD_MalT"/>
    <property type="match status" value="1"/>
</dbReference>